<evidence type="ECO:0000313" key="2">
    <source>
        <dbReference type="EMBL" id="EFZ10330.1"/>
    </source>
</evidence>
<dbReference type="EMBL" id="GL769708">
    <property type="protein sequence ID" value="EFZ10330.1"/>
    <property type="molecule type" value="Genomic_DNA"/>
</dbReference>
<organism>
    <name type="scientific">Solenopsis invicta</name>
    <name type="common">Red imported fire ant</name>
    <name type="synonym">Solenopsis wagneri</name>
    <dbReference type="NCBI Taxonomy" id="13686"/>
    <lineage>
        <taxon>Eukaryota</taxon>
        <taxon>Metazoa</taxon>
        <taxon>Ecdysozoa</taxon>
        <taxon>Arthropoda</taxon>
        <taxon>Hexapoda</taxon>
        <taxon>Insecta</taxon>
        <taxon>Pterygota</taxon>
        <taxon>Neoptera</taxon>
        <taxon>Endopterygota</taxon>
        <taxon>Hymenoptera</taxon>
        <taxon>Apocrita</taxon>
        <taxon>Aculeata</taxon>
        <taxon>Formicoidea</taxon>
        <taxon>Formicidae</taxon>
        <taxon>Myrmicinae</taxon>
        <taxon>Solenopsis</taxon>
    </lineage>
</organism>
<gene>
    <name evidence="2" type="ORF">SINV_05667</name>
</gene>
<proteinExistence type="predicted"/>
<dbReference type="AlphaFoldDB" id="E9JA23"/>
<sequence length="252" mass="27896">MKRHTTQDETGTKETGSLPPVPQPVGEVIPPSEESIPQELEYAIDEQTACGSRGVGPEQDSTGNLEWDFIILTSTKSETRLGLKKVLRQRLLSKYELKGDLLSLGPPKISNELKAAIGKQQSPLKRDEYQVNRQVQLGACLNALGSSITDLLKLHQAAFQEKMLAERLHLMADLQFCLSLARQAYIKPCLTFVGKSAADSSKVDDWLIGANFSEDLKAVQACEKTGRQRQLKLAINQYGNTFPSRSRQTTKP</sequence>
<accession>E9JA23</accession>
<feature type="region of interest" description="Disordered" evidence="1">
    <location>
        <begin position="1"/>
        <end position="36"/>
    </location>
</feature>
<feature type="non-terminal residue" evidence="2">
    <location>
        <position position="252"/>
    </location>
</feature>
<dbReference type="HOGENOM" id="CLU_087188_0_0_1"/>
<reference evidence="2" key="1">
    <citation type="journal article" date="2011" name="Proc. Natl. Acad. Sci. U.S.A.">
        <title>The genome of the fire ant Solenopsis invicta.</title>
        <authorList>
            <person name="Wurm Y."/>
            <person name="Wang J."/>
            <person name="Riba-Grognuz O."/>
            <person name="Corona M."/>
            <person name="Nygaard S."/>
            <person name="Hunt B.G."/>
            <person name="Ingram K.K."/>
            <person name="Falquet L."/>
            <person name="Nipitwattanaphon M."/>
            <person name="Gotzek D."/>
            <person name="Dijkstra M.B."/>
            <person name="Oettler J."/>
            <person name="Comtesse F."/>
            <person name="Shih C.J."/>
            <person name="Wu W.J."/>
            <person name="Yang C.C."/>
            <person name="Thomas J."/>
            <person name="Beaudoing E."/>
            <person name="Pradervand S."/>
            <person name="Flegel V."/>
            <person name="Cook E.D."/>
            <person name="Fabbretti R."/>
            <person name="Stockinger H."/>
            <person name="Long L."/>
            <person name="Farmerie W.G."/>
            <person name="Oakey J."/>
            <person name="Boomsma J.J."/>
            <person name="Pamilo P."/>
            <person name="Yi S.V."/>
            <person name="Heinze J."/>
            <person name="Goodisman M.A."/>
            <person name="Farinelli L."/>
            <person name="Harshman K."/>
            <person name="Hulo N."/>
            <person name="Cerutti L."/>
            <person name="Xenarios I."/>
            <person name="Shoemaker D."/>
            <person name="Keller L."/>
        </authorList>
    </citation>
    <scope>NUCLEOTIDE SEQUENCE [LARGE SCALE GENOMIC DNA]</scope>
</reference>
<name>E9JA23_SOLIN</name>
<protein>
    <submittedName>
        <fullName evidence="2">Uncharacterized protein</fullName>
    </submittedName>
</protein>
<feature type="compositionally biased region" description="Basic and acidic residues" evidence="1">
    <location>
        <begin position="1"/>
        <end position="12"/>
    </location>
</feature>
<evidence type="ECO:0000256" key="1">
    <source>
        <dbReference type="SAM" id="MobiDB-lite"/>
    </source>
</evidence>